<keyword evidence="8 14" id="KW-0479">Metal-binding</keyword>
<reference evidence="16 17" key="1">
    <citation type="submission" date="2018-07" db="EMBL/GenBank/DDBJ databases">
        <title>Genomic Encyclopedia of Type Strains, Phase IV (KMG-IV): sequencing the most valuable type-strain genomes for metagenomic binning, comparative biology and taxonomic classification.</title>
        <authorList>
            <person name="Goeker M."/>
        </authorList>
    </citation>
    <scope>NUCLEOTIDE SEQUENCE [LARGE SCALE GENOMIC DNA]</scope>
    <source>
        <strain evidence="16 17">DSM 21634</strain>
    </source>
</reference>
<dbReference type="GO" id="GO:0046872">
    <property type="term" value="F:metal ion binding"/>
    <property type="evidence" value="ECO:0007669"/>
    <property type="project" value="UniProtKB-UniRule"/>
</dbReference>
<organism evidence="16 17">
    <name type="scientific">Pseudorhodoferax soli</name>
    <dbReference type="NCBI Taxonomy" id="545864"/>
    <lineage>
        <taxon>Bacteria</taxon>
        <taxon>Pseudomonadati</taxon>
        <taxon>Pseudomonadota</taxon>
        <taxon>Betaproteobacteria</taxon>
        <taxon>Burkholderiales</taxon>
        <taxon>Comamonadaceae</taxon>
    </lineage>
</organism>
<evidence type="ECO:0000256" key="2">
    <source>
        <dbReference type="ARBA" id="ARBA00005073"/>
    </source>
</evidence>
<keyword evidence="11 14" id="KW-0408">Iron</keyword>
<dbReference type="GO" id="GO:0006782">
    <property type="term" value="P:protoporphyrinogen IX biosynthetic process"/>
    <property type="evidence" value="ECO:0007669"/>
    <property type="project" value="UniProtKB-UniRule"/>
</dbReference>
<dbReference type="EMBL" id="QPJK01000001">
    <property type="protein sequence ID" value="RCW76077.1"/>
    <property type="molecule type" value="Genomic_DNA"/>
</dbReference>
<evidence type="ECO:0000256" key="15">
    <source>
        <dbReference type="SAM" id="Phobius"/>
    </source>
</evidence>
<evidence type="ECO:0000256" key="1">
    <source>
        <dbReference type="ARBA" id="ARBA00004651"/>
    </source>
</evidence>
<evidence type="ECO:0000256" key="3">
    <source>
        <dbReference type="ARBA" id="ARBA00006501"/>
    </source>
</evidence>
<keyword evidence="12 14" id="KW-0472">Membrane</keyword>
<evidence type="ECO:0000313" key="17">
    <source>
        <dbReference type="Proteomes" id="UP000252884"/>
    </source>
</evidence>
<dbReference type="PANTHER" id="PTHR40255:SF1">
    <property type="entry name" value="PROTOPORPHYRINOGEN IX OXIDASE"/>
    <property type="match status" value="1"/>
</dbReference>
<evidence type="ECO:0000256" key="13">
    <source>
        <dbReference type="ARBA" id="ARBA00048390"/>
    </source>
</evidence>
<dbReference type="PANTHER" id="PTHR40255">
    <property type="entry name" value="UPF0093 MEMBRANE PROTEIN SLR1790"/>
    <property type="match status" value="1"/>
</dbReference>
<comment type="cofactor">
    <cofactor evidence="14">
        <name>heme b</name>
        <dbReference type="ChEBI" id="CHEBI:60344"/>
    </cofactor>
    <text evidence="14">Binds 1 heme b (iron(II)-protoporphyrin IX) group per subunit.</text>
</comment>
<proteinExistence type="inferred from homology"/>
<dbReference type="GO" id="GO:0070818">
    <property type="term" value="F:protoporphyrinogen oxidase activity"/>
    <property type="evidence" value="ECO:0007669"/>
    <property type="project" value="UniProtKB-UniRule"/>
</dbReference>
<keyword evidence="17" id="KW-1185">Reference proteome</keyword>
<evidence type="ECO:0000256" key="5">
    <source>
        <dbReference type="ARBA" id="ARBA00022475"/>
    </source>
</evidence>
<keyword evidence="6 14" id="KW-0349">Heme</keyword>
<feature type="transmembrane region" description="Helical" evidence="15">
    <location>
        <begin position="119"/>
        <end position="140"/>
    </location>
</feature>
<keyword evidence="10" id="KW-0560">Oxidoreductase</keyword>
<evidence type="ECO:0000256" key="4">
    <source>
        <dbReference type="ARBA" id="ARBA00017504"/>
    </source>
</evidence>
<comment type="caution">
    <text evidence="16">The sequence shown here is derived from an EMBL/GenBank/DDBJ whole genome shotgun (WGS) entry which is preliminary data.</text>
</comment>
<gene>
    <name evidence="16" type="ORF">DES41_101681</name>
</gene>
<keyword evidence="5 14" id="KW-1003">Cell membrane</keyword>
<dbReference type="Pfam" id="PF03653">
    <property type="entry name" value="UPF0093"/>
    <property type="match status" value="1"/>
</dbReference>
<dbReference type="GO" id="GO:0005886">
    <property type="term" value="C:plasma membrane"/>
    <property type="evidence" value="ECO:0007669"/>
    <property type="project" value="UniProtKB-SubCell"/>
</dbReference>
<comment type="catalytic activity">
    <reaction evidence="13 14">
        <text>protoporphyrinogen IX + 3 A = protoporphyrin IX + 3 AH2</text>
        <dbReference type="Rhea" id="RHEA:62000"/>
        <dbReference type="ChEBI" id="CHEBI:13193"/>
        <dbReference type="ChEBI" id="CHEBI:17499"/>
        <dbReference type="ChEBI" id="CHEBI:57306"/>
        <dbReference type="ChEBI" id="CHEBI:57307"/>
    </reaction>
</comment>
<evidence type="ECO:0000256" key="14">
    <source>
        <dbReference type="PIRNR" id="PIRNR004638"/>
    </source>
</evidence>
<evidence type="ECO:0000256" key="12">
    <source>
        <dbReference type="ARBA" id="ARBA00023136"/>
    </source>
</evidence>
<feature type="transmembrane region" description="Helical" evidence="15">
    <location>
        <begin position="84"/>
        <end position="107"/>
    </location>
</feature>
<name>A0A368YB59_9BURK</name>
<protein>
    <recommendedName>
        <fullName evidence="4 14">Protoporphyrinogen IX oxidase</fullName>
        <ecNumber evidence="14">1.3.99.-</ecNumber>
    </recommendedName>
</protein>
<dbReference type="UniPathway" id="UPA00251">
    <property type="reaction ID" value="UER00324"/>
</dbReference>
<dbReference type="InterPro" id="IPR005265">
    <property type="entry name" value="HemJ-like"/>
</dbReference>
<evidence type="ECO:0000256" key="9">
    <source>
        <dbReference type="ARBA" id="ARBA00022989"/>
    </source>
</evidence>
<feature type="transmembrane region" description="Helical" evidence="15">
    <location>
        <begin position="54"/>
        <end position="78"/>
    </location>
</feature>
<keyword evidence="7 15" id="KW-0812">Transmembrane</keyword>
<dbReference type="PIRSF" id="PIRSF004638">
    <property type="entry name" value="UCP004638"/>
    <property type="match status" value="1"/>
</dbReference>
<feature type="transmembrane region" description="Helical" evidence="15">
    <location>
        <begin position="13"/>
        <end position="33"/>
    </location>
</feature>
<evidence type="ECO:0000256" key="8">
    <source>
        <dbReference type="ARBA" id="ARBA00022723"/>
    </source>
</evidence>
<evidence type="ECO:0000313" key="16">
    <source>
        <dbReference type="EMBL" id="RCW76077.1"/>
    </source>
</evidence>
<dbReference type="EC" id="1.3.99.-" evidence="14"/>
<comment type="function">
    <text evidence="14">Catalyzes the oxidation of protoporphyrinogen IX to protoporphyrin IX.</text>
</comment>
<dbReference type="AlphaFoldDB" id="A0A368YB59"/>
<comment type="similarity">
    <text evidence="3 14">Belongs to the HemJ family.</text>
</comment>
<evidence type="ECO:0000256" key="10">
    <source>
        <dbReference type="ARBA" id="ARBA00023002"/>
    </source>
</evidence>
<evidence type="ECO:0000256" key="7">
    <source>
        <dbReference type="ARBA" id="ARBA00022692"/>
    </source>
</evidence>
<keyword evidence="9 15" id="KW-1133">Transmembrane helix</keyword>
<evidence type="ECO:0000256" key="6">
    <source>
        <dbReference type="ARBA" id="ARBA00022617"/>
    </source>
</evidence>
<dbReference type="Proteomes" id="UP000252884">
    <property type="component" value="Unassembled WGS sequence"/>
</dbReference>
<dbReference type="RefSeq" id="WP_170168087.1">
    <property type="nucleotide sequence ID" value="NZ_QPJK01000001.1"/>
</dbReference>
<evidence type="ECO:0000256" key="11">
    <source>
        <dbReference type="ARBA" id="ARBA00023004"/>
    </source>
</evidence>
<sequence>MDLLAAWMPWIKFVHLAALLSWCASLLALPSLLALCPVTEGKVSRRRLRAATRFVYIALASPAAVLAVVSGTALIHLMNVYAPWFFAKLTLVAAMALFHAGCGKLILVLREQPRIWPPGLLLATAAIPLALILGVLWLVLAQPALPLSLPRLR</sequence>
<comment type="subcellular location">
    <subcellularLocation>
        <location evidence="1">Cell membrane</location>
        <topology evidence="1">Multi-pass membrane protein</topology>
    </subcellularLocation>
</comment>
<accession>A0A368YB59</accession>
<comment type="pathway">
    <text evidence="2 14">Porphyrin-containing compound metabolism; protoporphyrin-IX biosynthesis; protoporphyrin-IX from protoporphyrinogen-IX: step 1/1.</text>
</comment>